<keyword evidence="1" id="KW-0472">Membrane</keyword>
<gene>
    <name evidence="2" type="ORF">JHW45_16135</name>
</gene>
<reference evidence="2 3" key="1">
    <citation type="submission" date="2021-01" db="EMBL/GenBank/DDBJ databases">
        <title>Biogeographic distribution of Paracoccus.</title>
        <authorList>
            <person name="Hollensteiner J."/>
            <person name="Leineberger J."/>
            <person name="Brinkhoff T."/>
            <person name="Daniel R."/>
        </authorList>
    </citation>
    <scope>NUCLEOTIDE SEQUENCE [LARGE SCALE GENOMIC DNA]</scope>
    <source>
        <strain evidence="2 3">LMG25392</strain>
    </source>
</reference>
<feature type="transmembrane region" description="Helical" evidence="1">
    <location>
        <begin position="182"/>
        <end position="205"/>
    </location>
</feature>
<name>A0ABY7SUH2_9RHOB</name>
<feature type="transmembrane region" description="Helical" evidence="1">
    <location>
        <begin position="24"/>
        <end position="42"/>
    </location>
</feature>
<organism evidence="2 3">
    <name type="scientific">Paracoccus stylophorae</name>
    <dbReference type="NCBI Taxonomy" id="659350"/>
    <lineage>
        <taxon>Bacteria</taxon>
        <taxon>Pseudomonadati</taxon>
        <taxon>Pseudomonadota</taxon>
        <taxon>Alphaproteobacteria</taxon>
        <taxon>Rhodobacterales</taxon>
        <taxon>Paracoccaceae</taxon>
        <taxon>Paracoccus</taxon>
    </lineage>
</organism>
<keyword evidence="1" id="KW-0812">Transmembrane</keyword>
<evidence type="ECO:0000256" key="1">
    <source>
        <dbReference type="SAM" id="Phobius"/>
    </source>
</evidence>
<dbReference type="Proteomes" id="UP001218412">
    <property type="component" value="Chromosome"/>
</dbReference>
<feature type="transmembrane region" description="Helical" evidence="1">
    <location>
        <begin position="159"/>
        <end position="176"/>
    </location>
</feature>
<accession>A0ABY7SUH2</accession>
<proteinExistence type="predicted"/>
<dbReference type="InterPro" id="IPR009495">
    <property type="entry name" value="NrsF"/>
</dbReference>
<evidence type="ECO:0000313" key="2">
    <source>
        <dbReference type="EMBL" id="WCR10556.1"/>
    </source>
</evidence>
<feature type="transmembrane region" description="Helical" evidence="1">
    <location>
        <begin position="62"/>
        <end position="79"/>
    </location>
</feature>
<feature type="transmembrane region" description="Helical" evidence="1">
    <location>
        <begin position="91"/>
        <end position="112"/>
    </location>
</feature>
<dbReference type="EMBL" id="CP067134">
    <property type="protein sequence ID" value="WCR10556.1"/>
    <property type="molecule type" value="Genomic_DNA"/>
</dbReference>
<keyword evidence="3" id="KW-1185">Reference proteome</keyword>
<feature type="transmembrane region" description="Helical" evidence="1">
    <location>
        <begin position="124"/>
        <end position="147"/>
    </location>
</feature>
<keyword evidence="1" id="KW-1133">Transmembrane helix</keyword>
<sequence length="211" mass="22342">MRTPTLIALLAADATPPRPIAPRLLLRAGAGLLAAVVLLMLVLGIRPDLRAALDEPVTRMKWLLPLAVALPALYAALRMTRPQEHAVPARWLPVLIGGGALLWWLVAAISAAPGTLWPDMRGNSAIQCLISITLFGLLPLFPGLRVLAEGASPAPARSGAMLGLACGGLAACVYALHCNEDLPLFFLTWYGIGILIVATVGALAGRRMLRW</sequence>
<dbReference type="RefSeq" id="WP_272858615.1">
    <property type="nucleotide sequence ID" value="NZ_CP067134.1"/>
</dbReference>
<evidence type="ECO:0000313" key="3">
    <source>
        <dbReference type="Proteomes" id="UP001218412"/>
    </source>
</evidence>
<protein>
    <submittedName>
        <fullName evidence="2">DUF1109 domain-containing protein</fullName>
    </submittedName>
</protein>
<dbReference type="Pfam" id="PF06532">
    <property type="entry name" value="NrsF"/>
    <property type="match status" value="1"/>
</dbReference>